<reference evidence="2" key="1">
    <citation type="submission" date="2015-01" db="EMBL/GenBank/DDBJ databases">
        <authorList>
            <person name="Aksoy S."/>
            <person name="Warren W."/>
            <person name="Wilson R.K."/>
        </authorList>
    </citation>
    <scope>NUCLEOTIDE SEQUENCE [LARGE SCALE GENOMIC DNA]</scope>
    <source>
        <strain evidence="2">IAEA</strain>
    </source>
</reference>
<dbReference type="EnsemblMetazoa" id="GPPI031361-RA">
    <property type="protein sequence ID" value="GPPI031361-PA"/>
    <property type="gene ID" value="GPPI031361"/>
</dbReference>
<keyword evidence="2" id="KW-1185">Reference proteome</keyword>
<dbReference type="Proteomes" id="UP000092460">
    <property type="component" value="Unassembled WGS sequence"/>
</dbReference>
<accession>A0A1B0BIM4</accession>
<reference evidence="1" key="2">
    <citation type="submission" date="2020-05" db="UniProtKB">
        <authorList>
            <consortium name="EnsemblMetazoa"/>
        </authorList>
    </citation>
    <scope>IDENTIFICATION</scope>
    <source>
        <strain evidence="1">IAEA</strain>
    </source>
</reference>
<proteinExistence type="predicted"/>
<evidence type="ECO:0000313" key="1">
    <source>
        <dbReference type="EnsemblMetazoa" id="GPPI031361-PA"/>
    </source>
</evidence>
<organism evidence="1 2">
    <name type="scientific">Glossina palpalis gambiensis</name>
    <dbReference type="NCBI Taxonomy" id="67801"/>
    <lineage>
        <taxon>Eukaryota</taxon>
        <taxon>Metazoa</taxon>
        <taxon>Ecdysozoa</taxon>
        <taxon>Arthropoda</taxon>
        <taxon>Hexapoda</taxon>
        <taxon>Insecta</taxon>
        <taxon>Pterygota</taxon>
        <taxon>Neoptera</taxon>
        <taxon>Endopterygota</taxon>
        <taxon>Diptera</taxon>
        <taxon>Brachycera</taxon>
        <taxon>Muscomorpha</taxon>
        <taxon>Hippoboscoidea</taxon>
        <taxon>Glossinidae</taxon>
        <taxon>Glossina</taxon>
    </lineage>
</organism>
<sequence length="165" mass="18620">MISALQPPFVNVRCEASNFPQFSESETCLIGRRTDDSMPDSDVRCWTDDEWVDGTLIHMSLCPQTYVAYISTESLSNCSQHKWGTINVEASSVSPINTPALTRKLASANAYNGAMYPQYPDHTKKPPPTPNTMYDCLICKFYAKFTFASHLRHARRKLPLNCFIS</sequence>
<evidence type="ECO:0000313" key="2">
    <source>
        <dbReference type="Proteomes" id="UP000092460"/>
    </source>
</evidence>
<dbReference type="EMBL" id="JXJN01015002">
    <property type="status" value="NOT_ANNOTATED_CDS"/>
    <property type="molecule type" value="Genomic_DNA"/>
</dbReference>
<protein>
    <submittedName>
        <fullName evidence="1">Uncharacterized protein</fullName>
    </submittedName>
</protein>
<name>A0A1B0BIM4_9MUSC</name>
<dbReference type="AlphaFoldDB" id="A0A1B0BIM4"/>
<dbReference type="VEuPathDB" id="VectorBase:GPPI031361"/>